<protein>
    <submittedName>
        <fullName evidence="1">Uncharacterized protein</fullName>
    </submittedName>
</protein>
<sequence length="124" mass="13887">MSMNLKEEDRCVVNHGEDMMVIDFNDDVSLAEKLVLHEAGAAEWMVARIAGSQRATNDREEESAPTAQSWSGAFDKVGSTLLQLDGVVGFDVVVEELARLSYDHVRKLVRIDREEVRKLGRGRL</sequence>
<gene>
    <name evidence="1" type="ORF">B296_00030863</name>
</gene>
<name>A0A426YGY5_ENSVE</name>
<proteinExistence type="predicted"/>
<dbReference type="Proteomes" id="UP000287651">
    <property type="component" value="Unassembled WGS sequence"/>
</dbReference>
<accession>A0A426YGY5</accession>
<dbReference type="AlphaFoldDB" id="A0A426YGY5"/>
<evidence type="ECO:0000313" key="1">
    <source>
        <dbReference type="EMBL" id="RRT51012.1"/>
    </source>
</evidence>
<dbReference type="EMBL" id="AMZH03012444">
    <property type="protein sequence ID" value="RRT51012.1"/>
    <property type="molecule type" value="Genomic_DNA"/>
</dbReference>
<feature type="non-terminal residue" evidence="1">
    <location>
        <position position="124"/>
    </location>
</feature>
<reference evidence="1 2" key="1">
    <citation type="journal article" date="2014" name="Agronomy (Basel)">
        <title>A Draft Genome Sequence for Ensete ventricosum, the Drought-Tolerant Tree Against Hunger.</title>
        <authorList>
            <person name="Harrison J."/>
            <person name="Moore K.A."/>
            <person name="Paszkiewicz K."/>
            <person name="Jones T."/>
            <person name="Grant M."/>
            <person name="Ambacheew D."/>
            <person name="Muzemil S."/>
            <person name="Studholme D.J."/>
        </authorList>
    </citation>
    <scope>NUCLEOTIDE SEQUENCE [LARGE SCALE GENOMIC DNA]</scope>
</reference>
<organism evidence="1 2">
    <name type="scientific">Ensete ventricosum</name>
    <name type="common">Abyssinian banana</name>
    <name type="synonym">Musa ensete</name>
    <dbReference type="NCBI Taxonomy" id="4639"/>
    <lineage>
        <taxon>Eukaryota</taxon>
        <taxon>Viridiplantae</taxon>
        <taxon>Streptophyta</taxon>
        <taxon>Embryophyta</taxon>
        <taxon>Tracheophyta</taxon>
        <taxon>Spermatophyta</taxon>
        <taxon>Magnoliopsida</taxon>
        <taxon>Liliopsida</taxon>
        <taxon>Zingiberales</taxon>
        <taxon>Musaceae</taxon>
        <taxon>Ensete</taxon>
    </lineage>
</organism>
<comment type="caution">
    <text evidence="1">The sequence shown here is derived from an EMBL/GenBank/DDBJ whole genome shotgun (WGS) entry which is preliminary data.</text>
</comment>
<evidence type="ECO:0000313" key="2">
    <source>
        <dbReference type="Proteomes" id="UP000287651"/>
    </source>
</evidence>